<dbReference type="PANTHER" id="PTHR45625:SF6">
    <property type="entry name" value="SPLICEOSOME-ASSOCIATED PROTEIN CWC27 HOMOLOG"/>
    <property type="match status" value="1"/>
</dbReference>
<protein>
    <submittedName>
        <fullName evidence="7">Cyclophilin-like protein</fullName>
    </submittedName>
</protein>
<dbReference type="AlphaFoldDB" id="A0A6G1GRL3"/>
<evidence type="ECO:0000256" key="2">
    <source>
        <dbReference type="ARBA" id="ARBA00004123"/>
    </source>
</evidence>
<reference evidence="7" key="1">
    <citation type="journal article" date="2020" name="Stud. Mycol.">
        <title>101 Dothideomycetes genomes: a test case for predicting lifestyles and emergence of pathogens.</title>
        <authorList>
            <person name="Haridas S."/>
            <person name="Albert R."/>
            <person name="Binder M."/>
            <person name="Bloem J."/>
            <person name="Labutti K."/>
            <person name="Salamov A."/>
            <person name="Andreopoulos B."/>
            <person name="Baker S."/>
            <person name="Barry K."/>
            <person name="Bills G."/>
            <person name="Bluhm B."/>
            <person name="Cannon C."/>
            <person name="Castanera R."/>
            <person name="Culley D."/>
            <person name="Daum C."/>
            <person name="Ezra D."/>
            <person name="Gonzalez J."/>
            <person name="Henrissat B."/>
            <person name="Kuo A."/>
            <person name="Liang C."/>
            <person name="Lipzen A."/>
            <person name="Lutzoni F."/>
            <person name="Magnuson J."/>
            <person name="Mondo S."/>
            <person name="Nolan M."/>
            <person name="Ohm R."/>
            <person name="Pangilinan J."/>
            <person name="Park H.-J."/>
            <person name="Ramirez L."/>
            <person name="Alfaro M."/>
            <person name="Sun H."/>
            <person name="Tritt A."/>
            <person name="Yoshinaga Y."/>
            <person name="Zwiers L.-H."/>
            <person name="Turgeon B."/>
            <person name="Goodwin S."/>
            <person name="Spatafora J."/>
            <person name="Crous P."/>
            <person name="Grigoriev I."/>
        </authorList>
    </citation>
    <scope>NUCLEOTIDE SEQUENCE</scope>
    <source>
        <strain evidence="7">CBS 113979</strain>
    </source>
</reference>
<dbReference type="EMBL" id="ML977175">
    <property type="protein sequence ID" value="KAF1983407.1"/>
    <property type="molecule type" value="Genomic_DNA"/>
</dbReference>
<evidence type="ECO:0000256" key="3">
    <source>
        <dbReference type="ARBA" id="ARBA00023242"/>
    </source>
</evidence>
<feature type="compositionally biased region" description="Basic residues" evidence="5">
    <location>
        <begin position="193"/>
        <end position="202"/>
    </location>
</feature>
<feature type="region of interest" description="Disordered" evidence="5">
    <location>
        <begin position="364"/>
        <end position="395"/>
    </location>
</feature>
<feature type="region of interest" description="Disordered" evidence="5">
    <location>
        <begin position="191"/>
        <end position="322"/>
    </location>
</feature>
<comment type="similarity">
    <text evidence="4">Belongs to the cyclophilin-type PPIase family. CWC27 subfamily.</text>
</comment>
<proteinExistence type="inferred from homology"/>
<feature type="compositionally biased region" description="Low complexity" evidence="5">
    <location>
        <begin position="272"/>
        <end position="283"/>
    </location>
</feature>
<sequence length="490" mass="53793">MSTLYNLEPNPTAKVLLSTTAGEIEIELFAKQTPLASRNFLQHCLDGYYDNTIFHRLVPGFIIQGGDPTSTGSGGESAFDDGKPFADEVHSRLKFNRRGLLGMANGGSKNDNGSQFFFTLGVTQELQGKHTMLGRVQGDTIYNLVKMSEAELAEGTERPLYPTKITGAEILINPFDDMVKRVKAATAVSTKVEKKKPKRKAGKAVLSFGGDEDDGDIVPVSKKPKFNPKLVSVGNEEETTQKAPKVPKRKASPPAEPARVAEKLKVPPPPVRSRSSPSPSTSPEPDDDEPEQNARLKKTNDQIEALKASMRRKDPAAAVADSEPKNAIEAMIPATSVKGRRRKVGGAEESAALAMFNAFRSKLDSAPQAEKEDLNMRDGSPDAGETSKGDALATEEEEARLCDLHFIVDCKSCNSWDKVEPQEEEEEADDMAWLSHSLSFAKDRLGKESEWKRKNEEELVVIDPREKEKELKMAAKAKKNAKEGDSKKRR</sequence>
<feature type="domain" description="PPIase cyclophilin-type" evidence="6">
    <location>
        <begin position="18"/>
        <end position="170"/>
    </location>
</feature>
<feature type="compositionally biased region" description="Basic and acidic residues" evidence="5">
    <location>
        <begin position="369"/>
        <end position="388"/>
    </location>
</feature>
<evidence type="ECO:0000256" key="4">
    <source>
        <dbReference type="ARBA" id="ARBA00038509"/>
    </source>
</evidence>
<dbReference type="GO" id="GO:0003755">
    <property type="term" value="F:peptidyl-prolyl cis-trans isomerase activity"/>
    <property type="evidence" value="ECO:0007669"/>
    <property type="project" value="UniProtKB-EC"/>
</dbReference>
<dbReference type="PANTHER" id="PTHR45625">
    <property type="entry name" value="PEPTIDYL-PROLYL CIS-TRANS ISOMERASE-RELATED"/>
    <property type="match status" value="1"/>
</dbReference>
<evidence type="ECO:0000259" key="6">
    <source>
        <dbReference type="PROSITE" id="PS50072"/>
    </source>
</evidence>
<feature type="compositionally biased region" description="Basic and acidic residues" evidence="5">
    <location>
        <begin position="480"/>
        <end position="490"/>
    </location>
</feature>
<evidence type="ECO:0000313" key="7">
    <source>
        <dbReference type="EMBL" id="KAF1983407.1"/>
    </source>
</evidence>
<accession>A0A6G1GRL3</accession>
<feature type="region of interest" description="Disordered" evidence="5">
    <location>
        <begin position="471"/>
        <end position="490"/>
    </location>
</feature>
<comment type="subcellular location">
    <subcellularLocation>
        <location evidence="2">Nucleus</location>
    </subcellularLocation>
</comment>
<comment type="catalytic activity">
    <reaction evidence="1">
        <text>[protein]-peptidylproline (omega=180) = [protein]-peptidylproline (omega=0)</text>
        <dbReference type="Rhea" id="RHEA:16237"/>
        <dbReference type="Rhea" id="RHEA-COMP:10747"/>
        <dbReference type="Rhea" id="RHEA-COMP:10748"/>
        <dbReference type="ChEBI" id="CHEBI:83833"/>
        <dbReference type="ChEBI" id="CHEBI:83834"/>
        <dbReference type="EC" id="5.2.1.8"/>
    </reaction>
</comment>
<organism evidence="7 8">
    <name type="scientific">Aulographum hederae CBS 113979</name>
    <dbReference type="NCBI Taxonomy" id="1176131"/>
    <lineage>
        <taxon>Eukaryota</taxon>
        <taxon>Fungi</taxon>
        <taxon>Dikarya</taxon>
        <taxon>Ascomycota</taxon>
        <taxon>Pezizomycotina</taxon>
        <taxon>Dothideomycetes</taxon>
        <taxon>Pleosporomycetidae</taxon>
        <taxon>Aulographales</taxon>
        <taxon>Aulographaceae</taxon>
    </lineage>
</organism>
<dbReference type="InterPro" id="IPR044666">
    <property type="entry name" value="Cyclophilin_A-like"/>
</dbReference>
<dbReference type="Gene3D" id="2.40.100.10">
    <property type="entry name" value="Cyclophilin-like"/>
    <property type="match status" value="1"/>
</dbReference>
<evidence type="ECO:0000256" key="1">
    <source>
        <dbReference type="ARBA" id="ARBA00000971"/>
    </source>
</evidence>
<dbReference type="SUPFAM" id="SSF50891">
    <property type="entry name" value="Cyclophilin-like"/>
    <property type="match status" value="1"/>
</dbReference>
<dbReference type="InterPro" id="IPR020892">
    <property type="entry name" value="Cyclophilin-type_PPIase_CS"/>
</dbReference>
<dbReference type="PRINTS" id="PR00153">
    <property type="entry name" value="CSAPPISMRASE"/>
</dbReference>
<dbReference type="InterPro" id="IPR029000">
    <property type="entry name" value="Cyclophilin-like_dom_sf"/>
</dbReference>
<dbReference type="OrthoDB" id="442970at2759"/>
<dbReference type="PROSITE" id="PS50072">
    <property type="entry name" value="CSA_PPIASE_2"/>
    <property type="match status" value="1"/>
</dbReference>
<dbReference type="CDD" id="cd01925">
    <property type="entry name" value="cyclophilin_CeCYP16-like"/>
    <property type="match status" value="1"/>
</dbReference>
<keyword evidence="8" id="KW-1185">Reference proteome</keyword>
<name>A0A6G1GRL3_9PEZI</name>
<evidence type="ECO:0000313" key="8">
    <source>
        <dbReference type="Proteomes" id="UP000800041"/>
    </source>
</evidence>
<dbReference type="GO" id="GO:0006457">
    <property type="term" value="P:protein folding"/>
    <property type="evidence" value="ECO:0007669"/>
    <property type="project" value="InterPro"/>
</dbReference>
<evidence type="ECO:0000256" key="5">
    <source>
        <dbReference type="SAM" id="MobiDB-lite"/>
    </source>
</evidence>
<dbReference type="Pfam" id="PF00160">
    <property type="entry name" value="Pro_isomerase"/>
    <property type="match status" value="1"/>
</dbReference>
<feature type="compositionally biased region" description="Basic and acidic residues" evidence="5">
    <location>
        <begin position="292"/>
        <end position="301"/>
    </location>
</feature>
<dbReference type="InterPro" id="IPR002130">
    <property type="entry name" value="Cyclophilin-type_PPIase_dom"/>
</dbReference>
<dbReference type="Proteomes" id="UP000800041">
    <property type="component" value="Unassembled WGS sequence"/>
</dbReference>
<gene>
    <name evidence="7" type="ORF">K402DRAFT_396646</name>
</gene>
<dbReference type="PROSITE" id="PS00170">
    <property type="entry name" value="CSA_PPIASE_1"/>
    <property type="match status" value="1"/>
</dbReference>
<dbReference type="GO" id="GO:0071013">
    <property type="term" value="C:catalytic step 2 spliceosome"/>
    <property type="evidence" value="ECO:0007669"/>
    <property type="project" value="TreeGrafter"/>
</dbReference>
<keyword evidence="3" id="KW-0539">Nucleus</keyword>